<keyword evidence="1" id="KW-0472">Membrane</keyword>
<sequence length="142" mass="16192">MPDVIYVRPKNRFLRFIEFILSILILLATNFFSLKFCTNQTICYLFYAGLTILMVTLLIFLFTSLCLHMCGGRDSPCEIWFCLLGAVTNLIFAGVWLYMMLDYFAASNRIVTVSVLVIGVVNGICFIIDFFMSRDAPQPLPT</sequence>
<proteinExistence type="predicted"/>
<organism evidence="2 3">
    <name type="scientific">Romanomermis culicivorax</name>
    <name type="common">Nematode worm</name>
    <dbReference type="NCBI Taxonomy" id="13658"/>
    <lineage>
        <taxon>Eukaryota</taxon>
        <taxon>Metazoa</taxon>
        <taxon>Ecdysozoa</taxon>
        <taxon>Nematoda</taxon>
        <taxon>Enoplea</taxon>
        <taxon>Dorylaimia</taxon>
        <taxon>Mermithida</taxon>
        <taxon>Mermithoidea</taxon>
        <taxon>Mermithidae</taxon>
        <taxon>Romanomermis</taxon>
    </lineage>
</organism>
<feature type="transmembrane region" description="Helical" evidence="1">
    <location>
        <begin position="44"/>
        <end position="67"/>
    </location>
</feature>
<dbReference type="AlphaFoldDB" id="A0A915IEM4"/>
<feature type="transmembrane region" description="Helical" evidence="1">
    <location>
        <begin position="79"/>
        <end position="98"/>
    </location>
</feature>
<protein>
    <submittedName>
        <fullName evidence="3">MARVEL domain-containing protein</fullName>
    </submittedName>
</protein>
<evidence type="ECO:0000313" key="2">
    <source>
        <dbReference type="Proteomes" id="UP000887565"/>
    </source>
</evidence>
<keyword evidence="1" id="KW-1133">Transmembrane helix</keyword>
<name>A0A915IEM4_ROMCU</name>
<dbReference type="WBParaSite" id="nRc.2.0.1.t12347-RA">
    <property type="protein sequence ID" value="nRc.2.0.1.t12347-RA"/>
    <property type="gene ID" value="nRc.2.0.1.g12347"/>
</dbReference>
<keyword evidence="1" id="KW-0812">Transmembrane</keyword>
<evidence type="ECO:0000313" key="3">
    <source>
        <dbReference type="WBParaSite" id="nRc.2.0.1.t12347-RA"/>
    </source>
</evidence>
<accession>A0A915IEM4</accession>
<dbReference type="Proteomes" id="UP000887565">
    <property type="component" value="Unplaced"/>
</dbReference>
<feature type="transmembrane region" description="Helical" evidence="1">
    <location>
        <begin position="110"/>
        <end position="132"/>
    </location>
</feature>
<evidence type="ECO:0000256" key="1">
    <source>
        <dbReference type="SAM" id="Phobius"/>
    </source>
</evidence>
<feature type="transmembrane region" description="Helical" evidence="1">
    <location>
        <begin position="12"/>
        <end position="32"/>
    </location>
</feature>
<reference evidence="3" key="1">
    <citation type="submission" date="2022-11" db="UniProtKB">
        <authorList>
            <consortium name="WormBaseParasite"/>
        </authorList>
    </citation>
    <scope>IDENTIFICATION</scope>
</reference>
<keyword evidence="2" id="KW-1185">Reference proteome</keyword>